<reference evidence="3 5" key="2">
    <citation type="submission" date="2018-08" db="EMBL/GenBank/DDBJ databases">
        <title>Complete genome of the Arcobacter ellisii type strain LMG 26155.</title>
        <authorList>
            <person name="Miller W.G."/>
            <person name="Yee E."/>
            <person name="Bono J.L."/>
        </authorList>
    </citation>
    <scope>NUCLEOTIDE SEQUENCE [LARGE SCALE GENOMIC DNA]</scope>
    <source>
        <strain evidence="3 5">LMG 26155</strain>
    </source>
</reference>
<evidence type="ECO:0000313" key="6">
    <source>
        <dbReference type="Proteomes" id="UP000290588"/>
    </source>
</evidence>
<dbReference type="PIRSF" id="PIRSF037004">
    <property type="entry name" value="UCP037004"/>
    <property type="match status" value="1"/>
</dbReference>
<reference evidence="4 6" key="1">
    <citation type="submission" date="2017-09" db="EMBL/GenBank/DDBJ databases">
        <title>Genomics of the genus Arcobacter.</title>
        <authorList>
            <person name="Perez-Cataluna A."/>
            <person name="Figueras M.J."/>
            <person name="Salas-Masso N."/>
        </authorList>
    </citation>
    <scope>NUCLEOTIDE SEQUENCE [LARGE SCALE GENOMIC DNA]</scope>
    <source>
        <strain evidence="4 6">CECT 7837</strain>
    </source>
</reference>
<evidence type="ECO:0000313" key="3">
    <source>
        <dbReference type="EMBL" id="AXX95344.1"/>
    </source>
</evidence>
<dbReference type="InterPro" id="IPR013560">
    <property type="entry name" value="DUF1722"/>
</dbReference>
<dbReference type="PANTHER" id="PTHR30087:SF0">
    <property type="entry name" value="INNER MEMBRANE PROTEIN"/>
    <property type="match status" value="1"/>
</dbReference>
<keyword evidence="1" id="KW-0175">Coiled coil</keyword>
<dbReference type="EMBL" id="NXIG01000011">
    <property type="protein sequence ID" value="RXI29529.1"/>
    <property type="molecule type" value="Genomic_DNA"/>
</dbReference>
<evidence type="ECO:0000256" key="1">
    <source>
        <dbReference type="SAM" id="Coils"/>
    </source>
</evidence>
<dbReference type="Proteomes" id="UP000290588">
    <property type="component" value="Unassembled WGS sequence"/>
</dbReference>
<keyword evidence="5" id="KW-1185">Reference proteome</keyword>
<dbReference type="EMBL" id="CP032097">
    <property type="protein sequence ID" value="AXX95344.1"/>
    <property type="molecule type" value="Genomic_DNA"/>
</dbReference>
<proteinExistence type="predicted"/>
<evidence type="ECO:0000259" key="2">
    <source>
        <dbReference type="Pfam" id="PF08349"/>
    </source>
</evidence>
<evidence type="ECO:0000313" key="5">
    <source>
        <dbReference type="Proteomes" id="UP000262582"/>
    </source>
</evidence>
<dbReference type="RefSeq" id="WP_118917517.1">
    <property type="nucleotide sequence ID" value="NZ_CP032097.1"/>
</dbReference>
<dbReference type="InterPro" id="IPR017087">
    <property type="entry name" value="UCP037004"/>
</dbReference>
<feature type="domain" description="DUF1722" evidence="2">
    <location>
        <begin position="189"/>
        <end position="305"/>
    </location>
</feature>
<sequence length="318" mass="36858">MKLGVSACLIGTKCRYDGVGATDKFIVDILQKYFQTVSYCPETIIWGSPREAIRQVHDENGELKILTSTKNPKDVTKELDDISEECSDEIKNDDLCGFILKSASPTCGLERVKIYKPFNAPSVKQGVGVFARKIKEKYPYLPVEEEGRLIDPWLRENFLMQIFAYQHLHEFLKSNPTFNDLVIFHTSYKYLIYSKAQKSYTTLGRIVANKEKNQLNEVLEEYKEEFLKAISLKGSVNKTYNVLLHIFGYFKKLITKEEKEEILQALAEYKEKIIPLIAVMKIINLYVKRFDVQYLKVQKFLNPYPSELALRSDIKAYK</sequence>
<dbReference type="OrthoDB" id="495783at2"/>
<dbReference type="PANTHER" id="PTHR30087">
    <property type="entry name" value="INNER MEMBRANE PROTEIN"/>
    <property type="match status" value="1"/>
</dbReference>
<dbReference type="InterPro" id="IPR007553">
    <property type="entry name" value="2-thiour_desulf"/>
</dbReference>
<dbReference type="Pfam" id="PF04463">
    <property type="entry name" value="2-thiour_desulf"/>
    <property type="match status" value="1"/>
</dbReference>
<protein>
    <submittedName>
        <fullName evidence="3">DUF523 and DUF1722 domain-containing protein</fullName>
    </submittedName>
</protein>
<dbReference type="Proteomes" id="UP000262582">
    <property type="component" value="Chromosome"/>
</dbReference>
<dbReference type="KEGG" id="aell:AELL_1691"/>
<feature type="coiled-coil region" evidence="1">
    <location>
        <begin position="205"/>
        <end position="272"/>
    </location>
</feature>
<dbReference type="Pfam" id="PF08349">
    <property type="entry name" value="DUF1722"/>
    <property type="match status" value="1"/>
</dbReference>
<organism evidence="4 6">
    <name type="scientific">Arcobacter ellisii</name>
    <dbReference type="NCBI Taxonomy" id="913109"/>
    <lineage>
        <taxon>Bacteria</taxon>
        <taxon>Pseudomonadati</taxon>
        <taxon>Campylobacterota</taxon>
        <taxon>Epsilonproteobacteria</taxon>
        <taxon>Campylobacterales</taxon>
        <taxon>Arcobacteraceae</taxon>
        <taxon>Arcobacter</taxon>
    </lineage>
</organism>
<gene>
    <name evidence="3" type="ORF">AELL_1691</name>
    <name evidence="4" type="ORF">CP962_10685</name>
</gene>
<dbReference type="AlphaFoldDB" id="A0A347U916"/>
<name>A0A347U916_9BACT</name>
<accession>A0A347U916</accession>
<evidence type="ECO:0000313" key="4">
    <source>
        <dbReference type="EMBL" id="RXI29529.1"/>
    </source>
</evidence>